<dbReference type="PANTHER" id="PTHR43101:SF1">
    <property type="entry name" value="BETA-FRUCTOSIDASE"/>
    <property type="match status" value="1"/>
</dbReference>
<proteinExistence type="inferred from homology"/>
<accession>A0ABR7F177</accession>
<feature type="domain" description="Glycosyl hydrolase family 32 N-terminal" evidence="11">
    <location>
        <begin position="34"/>
        <end position="328"/>
    </location>
</feature>
<evidence type="ECO:0000256" key="6">
    <source>
        <dbReference type="ARBA" id="ARBA00023295"/>
    </source>
</evidence>
<comment type="function">
    <text evidence="9">Enables the bacterium to metabolize sucrose as a sole carbon source.</text>
</comment>
<evidence type="ECO:0000256" key="1">
    <source>
        <dbReference type="ARBA" id="ARBA00004914"/>
    </source>
</evidence>
<dbReference type="InterPro" id="IPR013189">
    <property type="entry name" value="Glyco_hydro_32_C"/>
</dbReference>
<evidence type="ECO:0000256" key="4">
    <source>
        <dbReference type="ARBA" id="ARBA00019623"/>
    </source>
</evidence>
<dbReference type="InterPro" id="IPR001362">
    <property type="entry name" value="Glyco_hydro_32"/>
</dbReference>
<keyword evidence="9" id="KW-0119">Carbohydrate metabolism</keyword>
<evidence type="ECO:0000256" key="3">
    <source>
        <dbReference type="ARBA" id="ARBA00012758"/>
    </source>
</evidence>
<dbReference type="Pfam" id="PF00251">
    <property type="entry name" value="Glyco_hydro_32N"/>
    <property type="match status" value="1"/>
</dbReference>
<evidence type="ECO:0000313" key="14">
    <source>
        <dbReference type="Proteomes" id="UP000597877"/>
    </source>
</evidence>
<dbReference type="Gene3D" id="2.60.120.560">
    <property type="entry name" value="Exo-inulinase, domain 1"/>
    <property type="match status" value="1"/>
</dbReference>
<dbReference type="EMBL" id="JACOOZ010000001">
    <property type="protein sequence ID" value="MBC5666495.1"/>
    <property type="molecule type" value="Genomic_DNA"/>
</dbReference>
<evidence type="ECO:0000313" key="13">
    <source>
        <dbReference type="EMBL" id="MBC5666495.1"/>
    </source>
</evidence>
<dbReference type="InterPro" id="IPR013148">
    <property type="entry name" value="Glyco_hydro_32_N"/>
</dbReference>
<dbReference type="InterPro" id="IPR013320">
    <property type="entry name" value="ConA-like_dom_sf"/>
</dbReference>
<evidence type="ECO:0000256" key="10">
    <source>
        <dbReference type="SAM" id="Coils"/>
    </source>
</evidence>
<dbReference type="InterPro" id="IPR006232">
    <property type="entry name" value="Suc6P_hydrolase"/>
</dbReference>
<dbReference type="SUPFAM" id="SSF75005">
    <property type="entry name" value="Arabinanase/levansucrase/invertase"/>
    <property type="match status" value="1"/>
</dbReference>
<dbReference type="InterPro" id="IPR051214">
    <property type="entry name" value="GH32_Enzymes"/>
</dbReference>
<dbReference type="Gene3D" id="2.115.10.20">
    <property type="entry name" value="Glycosyl hydrolase domain, family 43"/>
    <property type="match status" value="1"/>
</dbReference>
<dbReference type="Pfam" id="PF08244">
    <property type="entry name" value="Glyco_hydro_32C"/>
    <property type="match status" value="1"/>
</dbReference>
<evidence type="ECO:0000259" key="12">
    <source>
        <dbReference type="Pfam" id="PF08244"/>
    </source>
</evidence>
<dbReference type="EC" id="3.2.1.26" evidence="3 8"/>
<protein>
    <recommendedName>
        <fullName evidence="4 8">Sucrose-6-phosphate hydrolase</fullName>
        <ecNumber evidence="3 8">3.2.1.26</ecNumber>
    </recommendedName>
    <alternativeName>
        <fullName evidence="7 9">Invertase</fullName>
    </alternativeName>
</protein>
<keyword evidence="5 8" id="KW-0378">Hydrolase</keyword>
<comment type="subcellular location">
    <subcellularLocation>
        <location evidence="9">Cytoplasm</location>
    </subcellularLocation>
</comment>
<organism evidence="13 14">
    <name type="scientific">Eubacterium segne</name>
    <dbReference type="NCBI Taxonomy" id="2763045"/>
    <lineage>
        <taxon>Bacteria</taxon>
        <taxon>Bacillati</taxon>
        <taxon>Bacillota</taxon>
        <taxon>Clostridia</taxon>
        <taxon>Eubacteriales</taxon>
        <taxon>Eubacteriaceae</taxon>
        <taxon>Eubacterium</taxon>
    </lineage>
</organism>
<feature type="coiled-coil region" evidence="10">
    <location>
        <begin position="3"/>
        <end position="30"/>
    </location>
</feature>
<comment type="catalytic activity">
    <reaction evidence="8">
        <text>Hydrolysis of terminal non-reducing beta-D-fructofuranoside residues in beta-D-fructofuranosides.</text>
        <dbReference type="EC" id="3.2.1.26"/>
    </reaction>
</comment>
<dbReference type="RefSeq" id="WP_021953673.1">
    <property type="nucleotide sequence ID" value="NZ_JACOOZ010000001.1"/>
</dbReference>
<evidence type="ECO:0000256" key="7">
    <source>
        <dbReference type="ARBA" id="ARBA00033367"/>
    </source>
</evidence>
<dbReference type="InterPro" id="IPR023296">
    <property type="entry name" value="Glyco_hydro_beta-prop_sf"/>
</dbReference>
<comment type="caution">
    <text evidence="13">The sequence shown here is derived from an EMBL/GenBank/DDBJ whole genome shotgun (WGS) entry which is preliminary data.</text>
</comment>
<dbReference type="GO" id="GO:0016787">
    <property type="term" value="F:hydrolase activity"/>
    <property type="evidence" value="ECO:0007669"/>
    <property type="project" value="UniProtKB-KW"/>
</dbReference>
<dbReference type="SMART" id="SM00640">
    <property type="entry name" value="Glyco_32"/>
    <property type="match status" value="1"/>
</dbReference>
<dbReference type="PANTHER" id="PTHR43101">
    <property type="entry name" value="BETA-FRUCTOSIDASE"/>
    <property type="match status" value="1"/>
</dbReference>
<dbReference type="SUPFAM" id="SSF49899">
    <property type="entry name" value="Concanavalin A-like lectins/glucanases"/>
    <property type="match status" value="1"/>
</dbReference>
<name>A0ABR7F177_9FIRM</name>
<feature type="domain" description="Glycosyl hydrolase family 32 C-terminal" evidence="12">
    <location>
        <begin position="339"/>
        <end position="488"/>
    </location>
</feature>
<evidence type="ECO:0000259" key="11">
    <source>
        <dbReference type="Pfam" id="PF00251"/>
    </source>
</evidence>
<keyword evidence="9" id="KW-0963">Cytoplasm</keyword>
<dbReference type="CDD" id="cd08996">
    <property type="entry name" value="GH32_FFase"/>
    <property type="match status" value="1"/>
</dbReference>
<dbReference type="NCBIfam" id="TIGR01322">
    <property type="entry name" value="scrB_fam"/>
    <property type="match status" value="1"/>
</dbReference>
<sequence length="494" mass="57919">MSQELLNENIKKAQEEIEKTKDKVSEGKMRQNYHFMAQQGWINDPNGLIYYKNKYHFFYQYNPYDAYWGAMHWGHAISDDMLHWEYLPVALAPSEPYDNHKEGGCFSGSAIEHDGKLYLVYTGTTNYGDGFIQSQCLAYSEDGVHFEKYENNPIIPHPPEGYDESNFRDPKVWKHGDYFYLVCGSKKNNLASALLYRSKDLKNWEFFNVLAESRGEFGYMWECPDFYEIGDKHVLMFSPMGINERTSVYLVGDMNYDTGKFTYTNVGQIDYGFDYYAPQSFLDSKGRRIIVGWANAWDWMPWWKDWGPSFKEGWCGFFDLPREVVLCPDNTLKFVPIKEIENIRKEEKCIKEISVTKEEQFNCIESDCFEMEMDIDLESTTADKFSLLLRCNENNKTKVTFDLKHQMLYFDRNNSDNWSEGIARGPLILKDKKNMKIRAFVDKSSIEVYTDDYKTNCSCNVFADSSQTGNYIVTDEGCLNIREIKMWELKETIK</sequence>
<keyword evidence="10" id="KW-0175">Coiled coil</keyword>
<evidence type="ECO:0000256" key="2">
    <source>
        <dbReference type="ARBA" id="ARBA00009902"/>
    </source>
</evidence>
<evidence type="ECO:0000256" key="5">
    <source>
        <dbReference type="ARBA" id="ARBA00022801"/>
    </source>
</evidence>
<evidence type="ECO:0000256" key="8">
    <source>
        <dbReference type="RuleBase" id="RU362110"/>
    </source>
</evidence>
<comment type="pathway">
    <text evidence="1 9">Glycan biosynthesis; sucrose metabolism.</text>
</comment>
<reference evidence="13 14" key="1">
    <citation type="submission" date="2020-08" db="EMBL/GenBank/DDBJ databases">
        <title>Genome public.</title>
        <authorList>
            <person name="Liu C."/>
            <person name="Sun Q."/>
        </authorList>
    </citation>
    <scope>NUCLEOTIDE SEQUENCE [LARGE SCALE GENOMIC DNA]</scope>
    <source>
        <strain evidence="13 14">BX4</strain>
    </source>
</reference>
<dbReference type="Proteomes" id="UP000597877">
    <property type="component" value="Unassembled WGS sequence"/>
</dbReference>
<evidence type="ECO:0000256" key="9">
    <source>
        <dbReference type="RuleBase" id="RU365015"/>
    </source>
</evidence>
<comment type="similarity">
    <text evidence="2 8">Belongs to the glycosyl hydrolase 32 family.</text>
</comment>
<keyword evidence="14" id="KW-1185">Reference proteome</keyword>
<gene>
    <name evidence="13" type="ORF">H8S00_00570</name>
</gene>
<keyword evidence="6 8" id="KW-0326">Glycosidase</keyword>